<organism evidence="6 7">
    <name type="scientific">Stichopus japonicus</name>
    <name type="common">Sea cucumber</name>
    <dbReference type="NCBI Taxonomy" id="307972"/>
    <lineage>
        <taxon>Eukaryota</taxon>
        <taxon>Metazoa</taxon>
        <taxon>Echinodermata</taxon>
        <taxon>Eleutherozoa</taxon>
        <taxon>Echinozoa</taxon>
        <taxon>Holothuroidea</taxon>
        <taxon>Aspidochirotacea</taxon>
        <taxon>Aspidochirotida</taxon>
        <taxon>Stichopodidae</taxon>
        <taxon>Apostichopus</taxon>
    </lineage>
</organism>
<sequence>MYSLIFVFIFDYKARAKQCTDEDEEPSKSRCVATDRKTTSGEKLLGVSCSCACHSLDKPCMGATDEAEPISLMLAVHIEEFYKQYLAGESNSPASYWSQGEWQFLAVGRPLRSPRSIISNKKNDGCGSFWIQKLISCRYYANVQKIKHHWQLEGHGLTSAWDVEDLVKLGKKIKSCPYFATRSLANDADVIFCPYNYLIDPLIRSSMDITLKDQIIILDEAHNIEDSAREAASATIRADELQDVMDELDKLIQYKWREEHCRAMHVVAANLQRWIASQSGSLSQNDFNKASKVWSGVEMVAQFNNMGVSPGTFDVLKHHLAALFEEPNPQIPVEEMMSLTSASGMLLRGLFIIVDYFFRENMVYMKDYKVVMIKEFSQRKGRDNTDNRWLNPRRGSSERLTYSLNFWCMNPAVAFSDVGGEARTIVLTSGTLSPMGSFASELGVEFSFLLRLIMS</sequence>
<dbReference type="AlphaFoldDB" id="A0A2G8K9B5"/>
<dbReference type="SMART" id="SM00488">
    <property type="entry name" value="DEXDc2"/>
    <property type="match status" value="1"/>
</dbReference>
<dbReference type="GO" id="GO:0005634">
    <property type="term" value="C:nucleus"/>
    <property type="evidence" value="ECO:0007669"/>
    <property type="project" value="TreeGrafter"/>
</dbReference>
<dbReference type="GO" id="GO:0005524">
    <property type="term" value="F:ATP binding"/>
    <property type="evidence" value="ECO:0007669"/>
    <property type="project" value="UniProtKB-KW"/>
</dbReference>
<evidence type="ECO:0000259" key="5">
    <source>
        <dbReference type="PROSITE" id="PS51193"/>
    </source>
</evidence>
<dbReference type="InterPro" id="IPR027417">
    <property type="entry name" value="P-loop_NTPase"/>
</dbReference>
<accession>A0A2G8K9B5</accession>
<name>A0A2G8K9B5_STIJA</name>
<dbReference type="PANTHER" id="PTHR11472">
    <property type="entry name" value="DNA REPAIR DEAD HELICASE RAD3/XP-D SUBFAMILY MEMBER"/>
    <property type="match status" value="1"/>
</dbReference>
<dbReference type="InterPro" id="IPR010614">
    <property type="entry name" value="RAD3-like_helicase_DEAD"/>
</dbReference>
<dbReference type="GO" id="GO:0006289">
    <property type="term" value="P:nucleotide-excision repair"/>
    <property type="evidence" value="ECO:0007669"/>
    <property type="project" value="TreeGrafter"/>
</dbReference>
<evidence type="ECO:0000313" key="6">
    <source>
        <dbReference type="EMBL" id="PIK44582.1"/>
    </source>
</evidence>
<gene>
    <name evidence="6" type="ORF">BSL78_18579</name>
</gene>
<dbReference type="OrthoDB" id="19182at2759"/>
<dbReference type="InterPro" id="IPR014013">
    <property type="entry name" value="Helic_SF1/SF2_ATP-bd_DinG/Rad3"/>
</dbReference>
<keyword evidence="2" id="KW-0378">Hydrolase</keyword>
<dbReference type="InterPro" id="IPR045028">
    <property type="entry name" value="DinG/Rad3-like"/>
</dbReference>
<dbReference type="GO" id="GO:0003677">
    <property type="term" value="F:DNA binding"/>
    <property type="evidence" value="ECO:0007669"/>
    <property type="project" value="InterPro"/>
</dbReference>
<feature type="chain" id="PRO_5013735277" evidence="4">
    <location>
        <begin position="17"/>
        <end position="455"/>
    </location>
</feature>
<dbReference type="Proteomes" id="UP000230750">
    <property type="component" value="Unassembled WGS sequence"/>
</dbReference>
<evidence type="ECO:0000313" key="7">
    <source>
        <dbReference type="Proteomes" id="UP000230750"/>
    </source>
</evidence>
<proteinExistence type="predicted"/>
<keyword evidence="7" id="KW-1185">Reference proteome</keyword>
<dbReference type="InterPro" id="IPR006554">
    <property type="entry name" value="Helicase-like_DEXD_c2"/>
</dbReference>
<keyword evidence="1" id="KW-0547">Nucleotide-binding</keyword>
<dbReference type="GO" id="GO:1990918">
    <property type="term" value="P:double-strand break repair involved in meiotic recombination"/>
    <property type="evidence" value="ECO:0007669"/>
    <property type="project" value="TreeGrafter"/>
</dbReference>
<dbReference type="EMBL" id="MRZV01000769">
    <property type="protein sequence ID" value="PIK44582.1"/>
    <property type="molecule type" value="Genomic_DNA"/>
</dbReference>
<evidence type="ECO:0000256" key="2">
    <source>
        <dbReference type="ARBA" id="ARBA00022801"/>
    </source>
</evidence>
<evidence type="ECO:0000256" key="1">
    <source>
        <dbReference type="ARBA" id="ARBA00022741"/>
    </source>
</evidence>
<feature type="signal peptide" evidence="4">
    <location>
        <begin position="1"/>
        <end position="16"/>
    </location>
</feature>
<keyword evidence="4" id="KW-0732">Signal</keyword>
<feature type="domain" description="Helicase ATP-binding" evidence="5">
    <location>
        <begin position="1"/>
        <end position="268"/>
    </location>
</feature>
<evidence type="ECO:0000256" key="4">
    <source>
        <dbReference type="SAM" id="SignalP"/>
    </source>
</evidence>
<dbReference type="Pfam" id="PF06733">
    <property type="entry name" value="DEAD_2"/>
    <property type="match status" value="1"/>
</dbReference>
<dbReference type="PANTHER" id="PTHR11472:SF47">
    <property type="entry name" value="FANCONI ANEMIA GROUP J PROTEIN"/>
    <property type="match status" value="1"/>
</dbReference>
<dbReference type="STRING" id="307972.A0A2G8K9B5"/>
<protein>
    <submittedName>
        <fullName evidence="6">Putative Fanconi anemia group J protein-like</fullName>
    </submittedName>
</protein>
<reference evidence="6 7" key="1">
    <citation type="journal article" date="2017" name="PLoS Biol.">
        <title>The sea cucumber genome provides insights into morphological evolution and visceral regeneration.</title>
        <authorList>
            <person name="Zhang X."/>
            <person name="Sun L."/>
            <person name="Yuan J."/>
            <person name="Sun Y."/>
            <person name="Gao Y."/>
            <person name="Zhang L."/>
            <person name="Li S."/>
            <person name="Dai H."/>
            <person name="Hamel J.F."/>
            <person name="Liu C."/>
            <person name="Yu Y."/>
            <person name="Liu S."/>
            <person name="Lin W."/>
            <person name="Guo K."/>
            <person name="Jin S."/>
            <person name="Xu P."/>
            <person name="Storey K.B."/>
            <person name="Huan P."/>
            <person name="Zhang T."/>
            <person name="Zhou Y."/>
            <person name="Zhang J."/>
            <person name="Lin C."/>
            <person name="Li X."/>
            <person name="Xing L."/>
            <person name="Huo D."/>
            <person name="Sun M."/>
            <person name="Wang L."/>
            <person name="Mercier A."/>
            <person name="Li F."/>
            <person name="Yang H."/>
            <person name="Xiang J."/>
        </authorList>
    </citation>
    <scope>NUCLEOTIDE SEQUENCE [LARGE SCALE GENOMIC DNA]</scope>
    <source>
        <strain evidence="6">Shaxun</strain>
        <tissue evidence="6">Muscle</tissue>
    </source>
</reference>
<dbReference type="GO" id="GO:0016818">
    <property type="term" value="F:hydrolase activity, acting on acid anhydrides, in phosphorus-containing anhydrides"/>
    <property type="evidence" value="ECO:0007669"/>
    <property type="project" value="InterPro"/>
</dbReference>
<evidence type="ECO:0000256" key="3">
    <source>
        <dbReference type="ARBA" id="ARBA00022840"/>
    </source>
</evidence>
<keyword evidence="3" id="KW-0067">ATP-binding</keyword>
<dbReference type="PROSITE" id="PS51193">
    <property type="entry name" value="HELICASE_ATP_BIND_2"/>
    <property type="match status" value="1"/>
</dbReference>
<dbReference type="Gene3D" id="3.40.50.300">
    <property type="entry name" value="P-loop containing nucleotide triphosphate hydrolases"/>
    <property type="match status" value="1"/>
</dbReference>
<dbReference type="GO" id="GO:0003678">
    <property type="term" value="F:DNA helicase activity"/>
    <property type="evidence" value="ECO:0007669"/>
    <property type="project" value="InterPro"/>
</dbReference>
<comment type="caution">
    <text evidence="6">The sequence shown here is derived from an EMBL/GenBank/DDBJ whole genome shotgun (WGS) entry which is preliminary data.</text>
</comment>